<dbReference type="AlphaFoldDB" id="A0A819H8S2"/>
<evidence type="ECO:0000313" key="3">
    <source>
        <dbReference type="Proteomes" id="UP000663823"/>
    </source>
</evidence>
<evidence type="ECO:0000313" key="2">
    <source>
        <dbReference type="EMBL" id="CAF3896005.1"/>
    </source>
</evidence>
<organism evidence="2 3">
    <name type="scientific">Rotaria sordida</name>
    <dbReference type="NCBI Taxonomy" id="392033"/>
    <lineage>
        <taxon>Eukaryota</taxon>
        <taxon>Metazoa</taxon>
        <taxon>Spiralia</taxon>
        <taxon>Gnathifera</taxon>
        <taxon>Rotifera</taxon>
        <taxon>Eurotatoria</taxon>
        <taxon>Bdelloidea</taxon>
        <taxon>Philodinida</taxon>
        <taxon>Philodinidae</taxon>
        <taxon>Rotaria</taxon>
    </lineage>
</organism>
<feature type="compositionally biased region" description="Low complexity" evidence="1">
    <location>
        <begin position="14"/>
        <end position="27"/>
    </location>
</feature>
<dbReference type="EMBL" id="CAJOAX010004230">
    <property type="protein sequence ID" value="CAF3896005.1"/>
    <property type="molecule type" value="Genomic_DNA"/>
</dbReference>
<gene>
    <name evidence="2" type="ORF">OTI717_LOCUS23527</name>
</gene>
<sequence length="162" mass="17951">MSYEDITMMDDDTSPSTSTECSSSSSSSSLLVYSSSMTTSTKPSISTTTSNKRRLINCRVLVHMTLENQFLRYGGKLSSHTHLPNPSVSEVRNLRKAMRKGAENRTTSLQKIAEQEVRQALLTAEALANLPRINNLGHNLVHHRLKTTPPIPKSSSFLCTQK</sequence>
<proteinExistence type="predicted"/>
<name>A0A819H8S2_9BILA</name>
<feature type="region of interest" description="Disordered" evidence="1">
    <location>
        <begin position="1"/>
        <end position="27"/>
    </location>
</feature>
<protein>
    <submittedName>
        <fullName evidence="2">Uncharacterized protein</fullName>
    </submittedName>
</protein>
<accession>A0A819H8S2</accession>
<dbReference type="Proteomes" id="UP000663823">
    <property type="component" value="Unassembled WGS sequence"/>
</dbReference>
<evidence type="ECO:0000256" key="1">
    <source>
        <dbReference type="SAM" id="MobiDB-lite"/>
    </source>
</evidence>
<reference evidence="2" key="1">
    <citation type="submission" date="2021-02" db="EMBL/GenBank/DDBJ databases">
        <authorList>
            <person name="Nowell W R."/>
        </authorList>
    </citation>
    <scope>NUCLEOTIDE SEQUENCE</scope>
</reference>
<comment type="caution">
    <text evidence="2">The sequence shown here is derived from an EMBL/GenBank/DDBJ whole genome shotgun (WGS) entry which is preliminary data.</text>
</comment>
<feature type="non-terminal residue" evidence="2">
    <location>
        <position position="1"/>
    </location>
</feature>